<gene>
    <name evidence="1" type="ORF">DFH08DRAFT_816152</name>
</gene>
<keyword evidence="2" id="KW-1185">Reference proteome</keyword>
<accession>A0AAD6ZM83</accession>
<dbReference type="EMBL" id="JARIHO010000040">
    <property type="protein sequence ID" value="KAJ7327991.1"/>
    <property type="molecule type" value="Genomic_DNA"/>
</dbReference>
<dbReference type="AlphaFoldDB" id="A0AAD6ZM83"/>
<reference evidence="1" key="1">
    <citation type="submission" date="2023-03" db="EMBL/GenBank/DDBJ databases">
        <title>Massive genome expansion in bonnet fungi (Mycena s.s.) driven by repeated elements and novel gene families across ecological guilds.</title>
        <authorList>
            <consortium name="Lawrence Berkeley National Laboratory"/>
            <person name="Harder C.B."/>
            <person name="Miyauchi S."/>
            <person name="Viragh M."/>
            <person name="Kuo A."/>
            <person name="Thoen E."/>
            <person name="Andreopoulos B."/>
            <person name="Lu D."/>
            <person name="Skrede I."/>
            <person name="Drula E."/>
            <person name="Henrissat B."/>
            <person name="Morin E."/>
            <person name="Kohler A."/>
            <person name="Barry K."/>
            <person name="LaButti K."/>
            <person name="Morin E."/>
            <person name="Salamov A."/>
            <person name="Lipzen A."/>
            <person name="Mereny Z."/>
            <person name="Hegedus B."/>
            <person name="Baldrian P."/>
            <person name="Stursova M."/>
            <person name="Weitz H."/>
            <person name="Taylor A."/>
            <person name="Grigoriev I.V."/>
            <person name="Nagy L.G."/>
            <person name="Martin F."/>
            <person name="Kauserud H."/>
        </authorList>
    </citation>
    <scope>NUCLEOTIDE SEQUENCE</scope>
    <source>
        <strain evidence="1">CBHHK002</strain>
    </source>
</reference>
<proteinExistence type="predicted"/>
<sequence length="254" mass="27966">MKSENAERVKRESFIRSSHSTAGLLDNGGYLNSKTSDTQYFGFMESQAAGLRPVVLEPLEDQDEGDGIDESGSGFGSMFGVSQANDIPPVVLTPEDFLLESYANSAPGGTQFLILEKFGDPCDIAQATEPVTRQKLGDSLTEEERKLSEDFVFACQRLAMSGNRDPLRQPNALEIELAAVLTRIAQSVPLIARLSMDGRWNDTMAVVEDARRNLSLLDLAHCIGRIFEDEVNPELTSQDVTARNYTREWVAANN</sequence>
<protein>
    <submittedName>
        <fullName evidence="1">Uncharacterized protein</fullName>
    </submittedName>
</protein>
<organism evidence="1 2">
    <name type="scientific">Mycena albidolilacea</name>
    <dbReference type="NCBI Taxonomy" id="1033008"/>
    <lineage>
        <taxon>Eukaryota</taxon>
        <taxon>Fungi</taxon>
        <taxon>Dikarya</taxon>
        <taxon>Basidiomycota</taxon>
        <taxon>Agaricomycotina</taxon>
        <taxon>Agaricomycetes</taxon>
        <taxon>Agaricomycetidae</taxon>
        <taxon>Agaricales</taxon>
        <taxon>Marasmiineae</taxon>
        <taxon>Mycenaceae</taxon>
        <taxon>Mycena</taxon>
    </lineage>
</organism>
<evidence type="ECO:0000313" key="2">
    <source>
        <dbReference type="Proteomes" id="UP001218218"/>
    </source>
</evidence>
<name>A0AAD6ZM83_9AGAR</name>
<evidence type="ECO:0000313" key="1">
    <source>
        <dbReference type="EMBL" id="KAJ7327991.1"/>
    </source>
</evidence>
<comment type="caution">
    <text evidence="1">The sequence shown here is derived from an EMBL/GenBank/DDBJ whole genome shotgun (WGS) entry which is preliminary data.</text>
</comment>
<dbReference type="Proteomes" id="UP001218218">
    <property type="component" value="Unassembled WGS sequence"/>
</dbReference>